<dbReference type="InterPro" id="IPR058404">
    <property type="entry name" value="DUF8091"/>
</dbReference>
<dbReference type="EMBL" id="JABRWO010000001">
    <property type="protein sequence ID" value="MBA2113134.1"/>
    <property type="molecule type" value="Genomic_DNA"/>
</dbReference>
<sequence length="278" mass="31655">MSRVVEACTNFATRDTRALRLNSPTTIPHFPVKGTLPSIQHHKPTQLPRMETSLHKALKAHYAGKKAETEVRLGRYIIDAIARGQLIEVQWSGLAAIRDKIRVLCDNHKVRVVKPIVARKKVVRRDKKGGEIVSARYSPKRCDVYSVFEELVHFTNVFPHENLTLEIPLVEIEEIRYPGHGKRRRKRENDFVVEDQTLTEIVSAHRFKKASDLLRLLPTGLPKQFHTGDVAAGLQRPRWIAQKMLYTLRKTGVLGVVGKEGNAILYQKQSRRAVKKAA</sequence>
<evidence type="ECO:0000313" key="3">
    <source>
        <dbReference type="Proteomes" id="UP000551616"/>
    </source>
</evidence>
<feature type="domain" description="DUF8091" evidence="1">
    <location>
        <begin position="52"/>
        <end position="208"/>
    </location>
</feature>
<dbReference type="Proteomes" id="UP000551616">
    <property type="component" value="Unassembled WGS sequence"/>
</dbReference>
<comment type="caution">
    <text evidence="2">The sequence shown here is derived from an EMBL/GenBank/DDBJ whole genome shotgun (WGS) entry which is preliminary data.</text>
</comment>
<proteinExistence type="predicted"/>
<evidence type="ECO:0000259" key="1">
    <source>
        <dbReference type="Pfam" id="PF26351"/>
    </source>
</evidence>
<dbReference type="RefSeq" id="WP_207394648.1">
    <property type="nucleotide sequence ID" value="NZ_JABRWO010000001.1"/>
</dbReference>
<keyword evidence="3" id="KW-1185">Reference proteome</keyword>
<accession>A0A7V8V1H1</accession>
<name>A0A7V8V1H1_9BACT</name>
<organism evidence="2 3">
    <name type="scientific">Bremerella alba</name>
    <dbReference type="NCBI Taxonomy" id="980252"/>
    <lineage>
        <taxon>Bacteria</taxon>
        <taxon>Pseudomonadati</taxon>
        <taxon>Planctomycetota</taxon>
        <taxon>Planctomycetia</taxon>
        <taxon>Pirellulales</taxon>
        <taxon>Pirellulaceae</taxon>
        <taxon>Bremerella</taxon>
    </lineage>
</organism>
<evidence type="ECO:0000313" key="2">
    <source>
        <dbReference type="EMBL" id="MBA2113134.1"/>
    </source>
</evidence>
<gene>
    <name evidence="2" type="ORF">HOV93_02820</name>
</gene>
<protein>
    <recommendedName>
        <fullName evidence="1">DUF8091 domain-containing protein</fullName>
    </recommendedName>
</protein>
<dbReference type="AlphaFoldDB" id="A0A7V8V1H1"/>
<reference evidence="2 3" key="1">
    <citation type="submission" date="2020-05" db="EMBL/GenBank/DDBJ databases">
        <title>Bremerella alba sp. nov., a novel planctomycete isolated from the surface of the macroalga Fucus spiralis.</title>
        <authorList>
            <person name="Godinho O."/>
            <person name="Botelho R."/>
            <person name="Albuquerque L."/>
            <person name="Wiegand S."/>
            <person name="Da Costa M.S."/>
            <person name="Lobo-Da-Cunha A."/>
            <person name="Jogler C."/>
            <person name="Lage O.M."/>
        </authorList>
    </citation>
    <scope>NUCLEOTIDE SEQUENCE [LARGE SCALE GENOMIC DNA]</scope>
    <source>
        <strain evidence="2 3">FF15</strain>
    </source>
</reference>
<dbReference type="Pfam" id="PF26351">
    <property type="entry name" value="DUF8091"/>
    <property type="match status" value="1"/>
</dbReference>